<proteinExistence type="inferred from homology"/>
<dbReference type="Gene3D" id="2.60.450.10">
    <property type="entry name" value="Lipopolysaccharide (LPS) transport protein A like domain"/>
    <property type="match status" value="1"/>
</dbReference>
<feature type="domain" description="LptD C-terminal" evidence="6">
    <location>
        <begin position="298"/>
        <end position="685"/>
    </location>
</feature>
<dbReference type="PANTHER" id="PTHR30189">
    <property type="entry name" value="LPS-ASSEMBLY PROTEIN"/>
    <property type="match status" value="1"/>
</dbReference>
<evidence type="ECO:0000313" key="7">
    <source>
        <dbReference type="EMBL" id="TCP12410.1"/>
    </source>
</evidence>
<evidence type="ECO:0000256" key="2">
    <source>
        <dbReference type="ARBA" id="ARBA00023136"/>
    </source>
</evidence>
<dbReference type="HAMAP" id="MF_01411">
    <property type="entry name" value="LPS_assembly_LptD"/>
    <property type="match status" value="1"/>
</dbReference>
<dbReference type="Pfam" id="PF04453">
    <property type="entry name" value="LptD"/>
    <property type="match status" value="1"/>
</dbReference>
<name>A0A4R2MUN5_9PAST</name>
<comment type="similarity">
    <text evidence="4">Belongs to the LptD family.</text>
</comment>
<evidence type="ECO:0000256" key="4">
    <source>
        <dbReference type="HAMAP-Rule" id="MF_01411"/>
    </source>
</evidence>
<dbReference type="InterPro" id="IPR050218">
    <property type="entry name" value="LptD"/>
</dbReference>
<evidence type="ECO:0000259" key="6">
    <source>
        <dbReference type="Pfam" id="PF04453"/>
    </source>
</evidence>
<gene>
    <name evidence="4" type="primary">lptD</name>
    <name evidence="7" type="ORF">EV697_104225</name>
</gene>
<dbReference type="Pfam" id="PF03968">
    <property type="entry name" value="LptD_N"/>
    <property type="match status" value="1"/>
</dbReference>
<dbReference type="EMBL" id="SLXI01000004">
    <property type="protein sequence ID" value="TCP12410.1"/>
    <property type="molecule type" value="Genomic_DNA"/>
</dbReference>
<dbReference type="AlphaFoldDB" id="A0A4R2MUN5"/>
<dbReference type="InterPro" id="IPR020889">
    <property type="entry name" value="LipoPS_assembly_LptD"/>
</dbReference>
<comment type="function">
    <text evidence="4">Together with LptE, is involved in the assembly of lipopolysaccharide (LPS) at the surface of the outer membrane.</text>
</comment>
<comment type="caution">
    <text evidence="4">Lacks conserved residue(s) required for the propagation of feature annotation.</text>
</comment>
<sequence>MKNSYSLLFISIFTVLYTSQSIAKLEQQCLLHVPHFTGNIVKTDPNSQPVYIVSDSAEFNYPINAIYRGNVDIQQGNRQLNTDYAEVKQIGNAEALERFAYINSPFNYKDNLIQLSGRSARLSLNDKEIAAKGIDYQFVDKQGRGTATSVEVFDNHRIMENATFSTCLANDNSWSIESIKMRQHIKEEYAEMWHARFKIHDVPIFYTPYLQLPTGDRRRSGLLIPSIGHSRRDGSWFYLPFYWNIASNFDATISPKYMSHRGWQLNGEFRYLVDLGLGQIASEYLPNDRYNPLLKNDDRYLFYWNHNSRFLQNWRLNIDYTKVSDKYYFSHFDSKYGRSTDGYAEQSISAVYYQPNYNFTISARQFQVFDNVNIGPYRALPDINFNYYKNGLLNGLFDFKLYSQAIRFDNNSNLMPTAWRFHLEPSLVSSIANKYGSINLETKLYATHYQQKKGRDSQDDVQKSVNRVLPQIKVNFQTLLAKKNSFREGYTQTIEPRIQYLYRPYKDQSNIGTELKSNYVGFGYDSSLIQQDYYSLFSDRRYSGLDRIASANQFTLGATTRLYNSDGDERFNLSLGQIYYVRNSRIDENIESSTNNATSAWALETNWRINQDWNWHGSYQYSPNLKKTSLANSILEYNPSGNNIIQLSYRYASKEYIDQNSKSNNYGQDIQQIGMVAAWDVNDHWALVSHYYHDLAFKKSLESYLGVKYNTCCWSVGVGAKRYVVDRFNPKDDEVKYDNSFNIKLELQGFSGHQNSGVENMLREGKLPYLKLFSLH</sequence>
<dbReference type="NCBIfam" id="NF002997">
    <property type="entry name" value="PRK03761.1"/>
    <property type="match status" value="1"/>
</dbReference>
<dbReference type="GO" id="GO:1990351">
    <property type="term" value="C:transporter complex"/>
    <property type="evidence" value="ECO:0007669"/>
    <property type="project" value="TreeGrafter"/>
</dbReference>
<keyword evidence="3 4" id="KW-0998">Cell outer membrane</keyword>
<evidence type="ECO:0000256" key="1">
    <source>
        <dbReference type="ARBA" id="ARBA00022729"/>
    </source>
</evidence>
<keyword evidence="2 4" id="KW-0472">Membrane</keyword>
<dbReference type="InterPro" id="IPR005653">
    <property type="entry name" value="OstA-like_N"/>
</dbReference>
<accession>A0A4R2MUN5</accession>
<evidence type="ECO:0000256" key="3">
    <source>
        <dbReference type="ARBA" id="ARBA00023237"/>
    </source>
</evidence>
<comment type="caution">
    <text evidence="7">The sequence shown here is derived from an EMBL/GenBank/DDBJ whole genome shotgun (WGS) entry which is preliminary data.</text>
</comment>
<keyword evidence="1 4" id="KW-0732">Signal</keyword>
<reference evidence="7 8" key="1">
    <citation type="submission" date="2019-03" db="EMBL/GenBank/DDBJ databases">
        <title>Genomic Encyclopedia of Type Strains, Phase IV (KMG-IV): sequencing the most valuable type-strain genomes for metagenomic binning, comparative biology and taxonomic classification.</title>
        <authorList>
            <person name="Goeker M."/>
        </authorList>
    </citation>
    <scope>NUCLEOTIDE SEQUENCE [LARGE SCALE GENOMIC DNA]</scope>
    <source>
        <strain evidence="7 8">DSM 28231</strain>
    </source>
</reference>
<keyword evidence="8" id="KW-1185">Reference proteome</keyword>
<protein>
    <recommendedName>
        <fullName evidence="4">LPS-assembly protein LptD</fullName>
    </recommendedName>
</protein>
<evidence type="ECO:0000259" key="5">
    <source>
        <dbReference type="Pfam" id="PF03968"/>
    </source>
</evidence>
<dbReference type="PANTHER" id="PTHR30189:SF1">
    <property type="entry name" value="LPS-ASSEMBLY PROTEIN LPTD"/>
    <property type="match status" value="1"/>
</dbReference>
<dbReference type="Proteomes" id="UP000294841">
    <property type="component" value="Unassembled WGS sequence"/>
</dbReference>
<dbReference type="GO" id="GO:0009279">
    <property type="term" value="C:cell outer membrane"/>
    <property type="evidence" value="ECO:0007669"/>
    <property type="project" value="UniProtKB-SubCell"/>
</dbReference>
<dbReference type="GO" id="GO:0043165">
    <property type="term" value="P:Gram-negative-bacterium-type cell outer membrane assembly"/>
    <property type="evidence" value="ECO:0007669"/>
    <property type="project" value="UniProtKB-UniRule"/>
</dbReference>
<dbReference type="InterPro" id="IPR007543">
    <property type="entry name" value="LptD_C"/>
</dbReference>
<feature type="domain" description="Organic solvent tolerance-like N-terminal" evidence="5">
    <location>
        <begin position="51"/>
        <end position="188"/>
    </location>
</feature>
<comment type="subunit">
    <text evidence="4">Component of the lipopolysaccharide transport and assembly complex. Interacts with LptE and LptA.</text>
</comment>
<comment type="subcellular location">
    <subcellularLocation>
        <location evidence="4">Cell outer membrane</location>
    </subcellularLocation>
</comment>
<organism evidence="7 8">
    <name type="scientific">Bisgaardia hudsonensis</name>
    <dbReference type="NCBI Taxonomy" id="109472"/>
    <lineage>
        <taxon>Bacteria</taxon>
        <taxon>Pseudomonadati</taxon>
        <taxon>Pseudomonadota</taxon>
        <taxon>Gammaproteobacteria</taxon>
        <taxon>Pasteurellales</taxon>
        <taxon>Pasteurellaceae</taxon>
        <taxon>Bisgaardia</taxon>
    </lineage>
</organism>
<dbReference type="RefSeq" id="WP_176672781.1">
    <property type="nucleotide sequence ID" value="NZ_CP016605.1"/>
</dbReference>
<evidence type="ECO:0000313" key="8">
    <source>
        <dbReference type="Proteomes" id="UP000294841"/>
    </source>
</evidence>
<dbReference type="GO" id="GO:0015920">
    <property type="term" value="P:lipopolysaccharide transport"/>
    <property type="evidence" value="ECO:0007669"/>
    <property type="project" value="InterPro"/>
</dbReference>